<evidence type="ECO:0000256" key="1">
    <source>
        <dbReference type="SAM" id="MobiDB-lite"/>
    </source>
</evidence>
<dbReference type="AlphaFoldDB" id="A0A4Y2L2A9"/>
<dbReference type="Proteomes" id="UP000499080">
    <property type="component" value="Unassembled WGS sequence"/>
</dbReference>
<feature type="compositionally biased region" description="Basic and acidic residues" evidence="1">
    <location>
        <begin position="28"/>
        <end position="52"/>
    </location>
</feature>
<evidence type="ECO:0000313" key="3">
    <source>
        <dbReference type="Proteomes" id="UP000499080"/>
    </source>
</evidence>
<protein>
    <submittedName>
        <fullName evidence="2">Uncharacterized protein</fullName>
    </submittedName>
</protein>
<feature type="region of interest" description="Disordered" evidence="1">
    <location>
        <begin position="19"/>
        <end position="60"/>
    </location>
</feature>
<dbReference type="OrthoDB" id="6347417at2759"/>
<comment type="caution">
    <text evidence="2">The sequence shown here is derived from an EMBL/GenBank/DDBJ whole genome shotgun (WGS) entry which is preliminary data.</text>
</comment>
<evidence type="ECO:0000313" key="2">
    <source>
        <dbReference type="EMBL" id="GBN08539.1"/>
    </source>
</evidence>
<dbReference type="EMBL" id="BGPR01005271">
    <property type="protein sequence ID" value="GBN08539.1"/>
    <property type="molecule type" value="Genomic_DNA"/>
</dbReference>
<keyword evidence="3" id="KW-1185">Reference proteome</keyword>
<proteinExistence type="predicted"/>
<reference evidence="2 3" key="1">
    <citation type="journal article" date="2019" name="Sci. Rep.">
        <title>Orb-weaving spider Araneus ventricosus genome elucidates the spidroin gene catalogue.</title>
        <authorList>
            <person name="Kono N."/>
            <person name="Nakamura H."/>
            <person name="Ohtoshi R."/>
            <person name="Moran D.A.P."/>
            <person name="Shinohara A."/>
            <person name="Yoshida Y."/>
            <person name="Fujiwara M."/>
            <person name="Mori M."/>
            <person name="Tomita M."/>
            <person name="Arakawa K."/>
        </authorList>
    </citation>
    <scope>NUCLEOTIDE SEQUENCE [LARGE SCALE GENOMIC DNA]</scope>
</reference>
<sequence length="112" mass="12455">MSKNFVCGQILLQYGPVSHTSEIPVSKPTEKLEDIPEDSEDKRQAHGEDFHGASDISEPKPFSQLKLNDLVRDLGLSKDSAELLGSRLKEKNSLAPGTPFLSFRKREAVFTQ</sequence>
<organism evidence="2 3">
    <name type="scientific">Araneus ventricosus</name>
    <name type="common">Orbweaver spider</name>
    <name type="synonym">Epeira ventricosa</name>
    <dbReference type="NCBI Taxonomy" id="182803"/>
    <lineage>
        <taxon>Eukaryota</taxon>
        <taxon>Metazoa</taxon>
        <taxon>Ecdysozoa</taxon>
        <taxon>Arthropoda</taxon>
        <taxon>Chelicerata</taxon>
        <taxon>Arachnida</taxon>
        <taxon>Araneae</taxon>
        <taxon>Araneomorphae</taxon>
        <taxon>Entelegynae</taxon>
        <taxon>Araneoidea</taxon>
        <taxon>Araneidae</taxon>
        <taxon>Araneus</taxon>
    </lineage>
</organism>
<name>A0A4Y2L2A9_ARAVE</name>
<gene>
    <name evidence="2" type="ORF">AVEN_142794_1</name>
</gene>
<accession>A0A4Y2L2A9</accession>